<gene>
    <name evidence="9" type="ORF">UFOPK2252_00387</name>
    <name evidence="8" type="ORF">UFOPK4171_00852</name>
</gene>
<dbReference type="CDD" id="cd02972">
    <property type="entry name" value="DsbA_family"/>
    <property type="match status" value="1"/>
</dbReference>
<keyword evidence="4" id="KW-1015">Disulfide bond</keyword>
<keyword evidence="5" id="KW-0676">Redox-active center</keyword>
<dbReference type="Pfam" id="PF13462">
    <property type="entry name" value="Thioredoxin_4"/>
    <property type="match status" value="1"/>
</dbReference>
<keyword evidence="2" id="KW-0732">Signal</keyword>
<evidence type="ECO:0000256" key="4">
    <source>
        <dbReference type="ARBA" id="ARBA00023157"/>
    </source>
</evidence>
<dbReference type="EMBL" id="CAEZWN010000022">
    <property type="protein sequence ID" value="CAB4651659.1"/>
    <property type="molecule type" value="Genomic_DNA"/>
</dbReference>
<keyword evidence="6" id="KW-1133">Transmembrane helix</keyword>
<evidence type="ECO:0000256" key="5">
    <source>
        <dbReference type="ARBA" id="ARBA00023284"/>
    </source>
</evidence>
<reference evidence="8" key="1">
    <citation type="submission" date="2020-05" db="EMBL/GenBank/DDBJ databases">
        <authorList>
            <person name="Chiriac C."/>
            <person name="Salcher M."/>
            <person name="Ghai R."/>
            <person name="Kavagutti S V."/>
        </authorList>
    </citation>
    <scope>NUCLEOTIDE SEQUENCE</scope>
</reference>
<dbReference type="InterPro" id="IPR012336">
    <property type="entry name" value="Thioredoxin-like_fold"/>
</dbReference>
<feature type="transmembrane region" description="Helical" evidence="6">
    <location>
        <begin position="14"/>
        <end position="32"/>
    </location>
</feature>
<protein>
    <submittedName>
        <fullName evidence="8">Unannotated protein</fullName>
    </submittedName>
</protein>
<evidence type="ECO:0000256" key="2">
    <source>
        <dbReference type="ARBA" id="ARBA00022729"/>
    </source>
</evidence>
<evidence type="ECO:0000313" key="8">
    <source>
        <dbReference type="EMBL" id="CAB4342180.1"/>
    </source>
</evidence>
<dbReference type="Gene3D" id="3.40.30.10">
    <property type="entry name" value="Glutaredoxin"/>
    <property type="match status" value="1"/>
</dbReference>
<organism evidence="8">
    <name type="scientific">freshwater metagenome</name>
    <dbReference type="NCBI Taxonomy" id="449393"/>
    <lineage>
        <taxon>unclassified sequences</taxon>
        <taxon>metagenomes</taxon>
        <taxon>ecological metagenomes</taxon>
    </lineage>
</organism>
<comment type="similarity">
    <text evidence="1">Belongs to the thioredoxin family. DsbA subfamily.</text>
</comment>
<keyword evidence="3" id="KW-0560">Oxidoreductase</keyword>
<dbReference type="PANTHER" id="PTHR13887:SF14">
    <property type="entry name" value="DISULFIDE BOND FORMATION PROTEIN D"/>
    <property type="match status" value="1"/>
</dbReference>
<feature type="domain" description="Thioredoxin-like fold" evidence="7">
    <location>
        <begin position="57"/>
        <end position="208"/>
    </location>
</feature>
<dbReference type="AlphaFoldDB" id="A0A6J5ZNM0"/>
<dbReference type="SUPFAM" id="SSF52833">
    <property type="entry name" value="Thioredoxin-like"/>
    <property type="match status" value="1"/>
</dbReference>
<evidence type="ECO:0000256" key="1">
    <source>
        <dbReference type="ARBA" id="ARBA00005791"/>
    </source>
</evidence>
<dbReference type="GO" id="GO:0016491">
    <property type="term" value="F:oxidoreductase activity"/>
    <property type="evidence" value="ECO:0007669"/>
    <property type="project" value="UniProtKB-KW"/>
</dbReference>
<accession>A0A6J5ZNM0</accession>
<evidence type="ECO:0000259" key="7">
    <source>
        <dbReference type="Pfam" id="PF13462"/>
    </source>
</evidence>
<evidence type="ECO:0000256" key="6">
    <source>
        <dbReference type="SAM" id="Phobius"/>
    </source>
</evidence>
<name>A0A6J5ZNM0_9ZZZZ</name>
<keyword evidence="6" id="KW-0472">Membrane</keyword>
<keyword evidence="6" id="KW-0812">Transmembrane</keyword>
<evidence type="ECO:0000313" key="9">
    <source>
        <dbReference type="EMBL" id="CAB4651659.1"/>
    </source>
</evidence>
<sequence>MSNSNNPDKGTRNLVIGMVAFIVLVGAVFSFISNKSSSTAKVPAAVSATDGYGIVLNANATPKIDVYVDYQCPICKNFEIINGGYLAEIAASGKAKIVYHPMTFIGAESILAANAAACAADEGKFLDMNIALFQNQSGTENSGLWTGDYMKRLGNSIGLKSAAFEKCVTDGTYVDWTKNVADASAKANVNGTPTVKVNGKELHRKMTNSDPVDEYMDPVQFKNALIKAGVK</sequence>
<dbReference type="EMBL" id="CAESAM010000092">
    <property type="protein sequence ID" value="CAB4342180.1"/>
    <property type="molecule type" value="Genomic_DNA"/>
</dbReference>
<dbReference type="PANTHER" id="PTHR13887">
    <property type="entry name" value="GLUTATHIONE S-TRANSFERASE KAPPA"/>
    <property type="match status" value="1"/>
</dbReference>
<evidence type="ECO:0000256" key="3">
    <source>
        <dbReference type="ARBA" id="ARBA00023002"/>
    </source>
</evidence>
<dbReference type="InterPro" id="IPR036249">
    <property type="entry name" value="Thioredoxin-like_sf"/>
</dbReference>
<proteinExistence type="inferred from homology"/>